<dbReference type="InterPro" id="IPR000595">
    <property type="entry name" value="cNMP-bd_dom"/>
</dbReference>
<dbReference type="Gene3D" id="2.60.120.10">
    <property type="entry name" value="Jelly Rolls"/>
    <property type="match status" value="1"/>
</dbReference>
<name>A0ABY0IUP8_9RHOO</name>
<dbReference type="RefSeq" id="WP_130458960.1">
    <property type="nucleotide sequence ID" value="NZ_SHKM01000001.1"/>
</dbReference>
<evidence type="ECO:0000313" key="3">
    <source>
        <dbReference type="Proteomes" id="UP000292136"/>
    </source>
</evidence>
<dbReference type="Proteomes" id="UP000292136">
    <property type="component" value="Unassembled WGS sequence"/>
</dbReference>
<organism evidence="2 3">
    <name type="scientific">Azospira oryzae</name>
    <dbReference type="NCBI Taxonomy" id="146939"/>
    <lineage>
        <taxon>Bacteria</taxon>
        <taxon>Pseudomonadati</taxon>
        <taxon>Pseudomonadota</taxon>
        <taxon>Betaproteobacteria</taxon>
        <taxon>Rhodocyclales</taxon>
        <taxon>Rhodocyclaceae</taxon>
        <taxon>Azospira</taxon>
    </lineage>
</organism>
<dbReference type="PROSITE" id="PS50042">
    <property type="entry name" value="CNMP_BINDING_3"/>
    <property type="match status" value="1"/>
</dbReference>
<gene>
    <name evidence="2" type="ORF">EV678_1381</name>
</gene>
<dbReference type="CDD" id="cd00038">
    <property type="entry name" value="CAP_ED"/>
    <property type="match status" value="1"/>
</dbReference>
<evidence type="ECO:0000313" key="2">
    <source>
        <dbReference type="EMBL" id="RZT90563.1"/>
    </source>
</evidence>
<dbReference type="InterPro" id="IPR050397">
    <property type="entry name" value="Env_Response_Regulators"/>
</dbReference>
<dbReference type="InterPro" id="IPR014710">
    <property type="entry name" value="RmlC-like_jellyroll"/>
</dbReference>
<evidence type="ECO:0000259" key="1">
    <source>
        <dbReference type="PROSITE" id="PS50042"/>
    </source>
</evidence>
<dbReference type="SUPFAM" id="SSF51206">
    <property type="entry name" value="cAMP-binding domain-like"/>
    <property type="match status" value="1"/>
</dbReference>
<dbReference type="Pfam" id="PF00027">
    <property type="entry name" value="cNMP_binding"/>
    <property type="match status" value="1"/>
</dbReference>
<dbReference type="InterPro" id="IPR018490">
    <property type="entry name" value="cNMP-bd_dom_sf"/>
</dbReference>
<comment type="caution">
    <text evidence="2">The sequence shown here is derived from an EMBL/GenBank/DDBJ whole genome shotgun (WGS) entry which is preliminary data.</text>
</comment>
<accession>A0ABY0IUP8</accession>
<dbReference type="SMART" id="SM00100">
    <property type="entry name" value="cNMP"/>
    <property type="match status" value="1"/>
</dbReference>
<dbReference type="PANTHER" id="PTHR24567:SF74">
    <property type="entry name" value="HTH-TYPE TRANSCRIPTIONAL REGULATOR ARCR"/>
    <property type="match status" value="1"/>
</dbReference>
<keyword evidence="3" id="KW-1185">Reference proteome</keyword>
<reference evidence="2 3" key="1">
    <citation type="submission" date="2019-02" db="EMBL/GenBank/DDBJ databases">
        <title>Genomic Encyclopedia of Type Strains, Phase IV (KMG-IV): sequencing the most valuable type-strain genomes for metagenomic binning, comparative biology and taxonomic classification.</title>
        <authorList>
            <person name="Goeker M."/>
        </authorList>
    </citation>
    <scope>NUCLEOTIDE SEQUENCE [LARGE SCALE GENOMIC DNA]</scope>
    <source>
        <strain evidence="2 3">DSM 21223</strain>
    </source>
</reference>
<dbReference type="PRINTS" id="PR00103">
    <property type="entry name" value="CAMPKINASE"/>
</dbReference>
<protein>
    <submittedName>
        <fullName evidence="2">Cyclic nucleotide-binding protein</fullName>
    </submittedName>
</protein>
<dbReference type="PANTHER" id="PTHR24567">
    <property type="entry name" value="CRP FAMILY TRANSCRIPTIONAL REGULATORY PROTEIN"/>
    <property type="match status" value="1"/>
</dbReference>
<feature type="domain" description="Cyclic nucleotide-binding" evidence="1">
    <location>
        <begin position="14"/>
        <end position="93"/>
    </location>
</feature>
<dbReference type="EMBL" id="SHKM01000001">
    <property type="protein sequence ID" value="RZT90563.1"/>
    <property type="molecule type" value="Genomic_DNA"/>
</dbReference>
<proteinExistence type="predicted"/>
<sequence>MLFHDLFRHEPNQRRIAAGDFLFRAGDPGDALYVLLEGHARVLVGERAVDEVEAGAILGEMSLVERLPHSASVLAVSDCTFAAIDEKRFHILIAQTPHFATEVMRIMAHRLRATNQLLQQE</sequence>